<evidence type="ECO:0008006" key="3">
    <source>
        <dbReference type="Google" id="ProtNLM"/>
    </source>
</evidence>
<accession>A0ABY7RBI3</accession>
<proteinExistence type="predicted"/>
<dbReference type="EMBL" id="CP116669">
    <property type="protein sequence ID" value="WCI01129.1"/>
    <property type="molecule type" value="Genomic_DNA"/>
</dbReference>
<keyword evidence="2" id="KW-1185">Reference proteome</keyword>
<organism evidence="1 2">
    <name type="scientific">Pseudomonas capeferrum</name>
    <dbReference type="NCBI Taxonomy" id="1495066"/>
    <lineage>
        <taxon>Bacteria</taxon>
        <taxon>Pseudomonadati</taxon>
        <taxon>Pseudomonadota</taxon>
        <taxon>Gammaproteobacteria</taxon>
        <taxon>Pseudomonadales</taxon>
        <taxon>Pseudomonadaceae</taxon>
        <taxon>Pseudomonas</taxon>
    </lineage>
</organism>
<name>A0ABY7RBI3_9PSED</name>
<reference evidence="1 2" key="1">
    <citation type="journal article" date="2020" name="Front. Microbiol.">
        <title>Toward Biorecycling: Isolation of a Soil Bacterium That Grows on a Polyurethane Oligomer and Monomer.</title>
        <authorList>
            <person name="Espinosa M.J.C."/>
            <person name="Blanco A.C."/>
            <person name="Schmidgall T."/>
            <person name="Atanasoff-Kardjalieff A.K."/>
            <person name="Kappelmeyer U."/>
            <person name="Tischler D."/>
            <person name="Pieper D.H."/>
            <person name="Heipieper H.J."/>
            <person name="Eberlein C."/>
        </authorList>
    </citation>
    <scope>NUCLEOTIDE SEQUENCE [LARGE SCALE GENOMIC DNA]</scope>
    <source>
        <strain evidence="1 2">TDA1</strain>
    </source>
</reference>
<evidence type="ECO:0000313" key="2">
    <source>
        <dbReference type="Proteomes" id="UP001214301"/>
    </source>
</evidence>
<gene>
    <name evidence="1" type="ORF">PMC74_04315</name>
</gene>
<dbReference type="Proteomes" id="UP001214301">
    <property type="component" value="Chromosome"/>
</dbReference>
<evidence type="ECO:0000313" key="1">
    <source>
        <dbReference type="EMBL" id="WCI01129.1"/>
    </source>
</evidence>
<dbReference type="RefSeq" id="WP_156310412.1">
    <property type="nucleotide sequence ID" value="NZ_CP116669.1"/>
</dbReference>
<sequence length="138" mass="15124">MQAGEPEISGAFELAYQFEPRVQGDDRPLSLSSLEYDPFNKRLLATTSHEQGDQIGGYLWALPLPLLEPDGSGTPLPFLGPDGSPLWFDNKPEGVVVLNARQVMVVHDDDRVQVAESARGKAKQANEFTYSVIELGNP</sequence>
<protein>
    <recommendedName>
        <fullName evidence="3">Toxin</fullName>
    </recommendedName>
</protein>